<dbReference type="SUPFAM" id="SSF52540">
    <property type="entry name" value="P-loop containing nucleoside triphosphate hydrolases"/>
    <property type="match status" value="1"/>
</dbReference>
<dbReference type="InterPro" id="IPR006549">
    <property type="entry name" value="HAD-SF_hydro_IIIA"/>
</dbReference>
<dbReference type="InterPro" id="IPR023214">
    <property type="entry name" value="HAD_sf"/>
</dbReference>
<gene>
    <name evidence="1" type="ORF">RDWZM_006205</name>
</gene>
<dbReference type="Gene3D" id="3.40.50.1000">
    <property type="entry name" value="HAD superfamily/HAD-like"/>
    <property type="match status" value="1"/>
</dbReference>
<dbReference type="Pfam" id="PF13671">
    <property type="entry name" value="AAA_33"/>
    <property type="match status" value="1"/>
</dbReference>
<accession>A0A9Q0M851</accession>
<dbReference type="InterPro" id="IPR027417">
    <property type="entry name" value="P-loop_NTPase"/>
</dbReference>
<dbReference type="SUPFAM" id="SSF49879">
    <property type="entry name" value="SMAD/FHA domain"/>
    <property type="match status" value="1"/>
</dbReference>
<dbReference type="InterPro" id="IPR008984">
    <property type="entry name" value="SMAD_FHA_dom_sf"/>
</dbReference>
<proteinExistence type="predicted"/>
<dbReference type="EMBL" id="JAPWDV010000002">
    <property type="protein sequence ID" value="KAJ6220393.1"/>
    <property type="molecule type" value="Genomic_DNA"/>
</dbReference>
<reference evidence="1" key="1">
    <citation type="submission" date="2022-12" db="EMBL/GenBank/DDBJ databases">
        <title>Genome assemblies of Blomia tropicalis.</title>
        <authorList>
            <person name="Cui Y."/>
        </authorList>
    </citation>
    <scope>NUCLEOTIDE SEQUENCE</scope>
    <source>
        <tissue evidence="1">Adult mites</tissue>
    </source>
</reference>
<dbReference type="GO" id="GO:0003690">
    <property type="term" value="F:double-stranded DNA binding"/>
    <property type="evidence" value="ECO:0007669"/>
    <property type="project" value="TreeGrafter"/>
</dbReference>
<dbReference type="OrthoDB" id="19045at2759"/>
<dbReference type="InterPro" id="IPR013954">
    <property type="entry name" value="PNK3P"/>
</dbReference>
<dbReference type="NCBIfam" id="TIGR01662">
    <property type="entry name" value="HAD-SF-IIIA"/>
    <property type="match status" value="1"/>
</dbReference>
<dbReference type="InterPro" id="IPR006551">
    <property type="entry name" value="Polynucleotide_phosphatase"/>
</dbReference>
<evidence type="ECO:0000313" key="1">
    <source>
        <dbReference type="EMBL" id="KAJ6220393.1"/>
    </source>
</evidence>
<comment type="caution">
    <text evidence="1">The sequence shown here is derived from an EMBL/GenBank/DDBJ whole genome shotgun (WGS) entry which is preliminary data.</text>
</comment>
<protein>
    <submittedName>
        <fullName evidence="1">Uncharacterized protein</fullName>
    </submittedName>
</protein>
<sequence length="493" mass="56757">MVSYRLVSGDPSRIPSQEIRQGQTFIIGRNRQCKIKNLKCSRHYCTVQVSSDDRKLLVQYMKEPNKSQLFSSNQTIEGPGFMYRVKIVDSQPSKDDDFEWIDHESKKIIVGNYLGGIKSSSLIAAFDFDLTLVTTKSDKSFPINCDDWKLLDNRLPKQLSNLYQINYQIVIISNQMGISTGKVSTEDVKRRFENVIRFLNVPCLVLISSQDDHYRKPRYGLWTFLVEKTDQPIDYNQSFYVGDAAGRKKSPLHKGDHSSGDLLFAVNVGLKFMVPEKFILWAQSQEKTVPDMSSKLLQSVKCFRPQEQSYDDHLLYDVANDRKITDLTTILPSTVHCIIFVGLPASGKSSFYRQHLHSLDYKHVSNDLLGSEKKCVSISSKAFDEGKNVVIDNTNITKANRAKWLEFCRTKKVLPLIFHFKIPLEHSLHNNLYRKFTTTSQSTVSKVVIYAANKKSEPPSPDECNNRLYEINFRPQFSDDQNRKLYYSYLNEK</sequence>
<dbReference type="Gene3D" id="3.40.50.300">
    <property type="entry name" value="P-loop containing nucleotide triphosphate hydrolases"/>
    <property type="match status" value="1"/>
</dbReference>
<keyword evidence="2" id="KW-1185">Reference proteome</keyword>
<dbReference type="Gene3D" id="2.60.200.20">
    <property type="match status" value="1"/>
</dbReference>
<dbReference type="InterPro" id="IPR036412">
    <property type="entry name" value="HAD-like_sf"/>
</dbReference>
<dbReference type="PANTHER" id="PTHR12083:SF9">
    <property type="entry name" value="BIFUNCTIONAL POLYNUCLEOTIDE PHOSPHATASE_KINASE"/>
    <property type="match status" value="1"/>
</dbReference>
<dbReference type="Pfam" id="PF08645">
    <property type="entry name" value="PNK3P"/>
    <property type="match status" value="1"/>
</dbReference>
<dbReference type="GO" id="GO:0046404">
    <property type="term" value="F:ATP-dependent polydeoxyribonucleotide 5'-hydroxyl-kinase activity"/>
    <property type="evidence" value="ECO:0007669"/>
    <property type="project" value="TreeGrafter"/>
</dbReference>
<dbReference type="Proteomes" id="UP001142055">
    <property type="component" value="Chromosome 2"/>
</dbReference>
<dbReference type="SUPFAM" id="SSF56784">
    <property type="entry name" value="HAD-like"/>
    <property type="match status" value="1"/>
</dbReference>
<evidence type="ECO:0000313" key="2">
    <source>
        <dbReference type="Proteomes" id="UP001142055"/>
    </source>
</evidence>
<dbReference type="GO" id="GO:0046403">
    <property type="term" value="F:polynucleotide 3'-phosphatase activity"/>
    <property type="evidence" value="ECO:0007669"/>
    <property type="project" value="TreeGrafter"/>
</dbReference>
<dbReference type="OMA" id="HCRHNER"/>
<dbReference type="PANTHER" id="PTHR12083">
    <property type="entry name" value="BIFUNCTIONAL POLYNUCLEOTIDE PHOSPHATASE/KINASE"/>
    <property type="match status" value="1"/>
</dbReference>
<organism evidence="1 2">
    <name type="scientific">Blomia tropicalis</name>
    <name type="common">Mite</name>
    <dbReference type="NCBI Taxonomy" id="40697"/>
    <lineage>
        <taxon>Eukaryota</taxon>
        <taxon>Metazoa</taxon>
        <taxon>Ecdysozoa</taxon>
        <taxon>Arthropoda</taxon>
        <taxon>Chelicerata</taxon>
        <taxon>Arachnida</taxon>
        <taxon>Acari</taxon>
        <taxon>Acariformes</taxon>
        <taxon>Sarcoptiformes</taxon>
        <taxon>Astigmata</taxon>
        <taxon>Glycyphagoidea</taxon>
        <taxon>Echimyopodidae</taxon>
        <taxon>Blomia</taxon>
    </lineage>
</organism>
<dbReference type="AlphaFoldDB" id="A0A9Q0M851"/>
<dbReference type="GO" id="GO:0006281">
    <property type="term" value="P:DNA repair"/>
    <property type="evidence" value="ECO:0007669"/>
    <property type="project" value="TreeGrafter"/>
</dbReference>
<dbReference type="NCBIfam" id="TIGR01664">
    <property type="entry name" value="DNA-3'-Pase"/>
    <property type="match status" value="1"/>
</dbReference>
<name>A0A9Q0M851_BLOTA</name>